<keyword evidence="2" id="KW-1185">Reference proteome</keyword>
<dbReference type="InParanoid" id="A0A667Z2S0"/>
<evidence type="ECO:0000313" key="1">
    <source>
        <dbReference type="Ensembl" id="ENSMMDP00005034472.1"/>
    </source>
</evidence>
<accession>A0A667Z2S0</accession>
<name>A0A667Z2S0_9TELE</name>
<dbReference type="Ensembl" id="ENSMMDT00005035233.1">
    <property type="protein sequence ID" value="ENSMMDP00005034472.1"/>
    <property type="gene ID" value="ENSMMDG00005016232.1"/>
</dbReference>
<organism evidence="1 2">
    <name type="scientific">Myripristis murdjan</name>
    <name type="common">pinecone soldierfish</name>
    <dbReference type="NCBI Taxonomy" id="586833"/>
    <lineage>
        <taxon>Eukaryota</taxon>
        <taxon>Metazoa</taxon>
        <taxon>Chordata</taxon>
        <taxon>Craniata</taxon>
        <taxon>Vertebrata</taxon>
        <taxon>Euteleostomi</taxon>
        <taxon>Actinopterygii</taxon>
        <taxon>Neopterygii</taxon>
        <taxon>Teleostei</taxon>
        <taxon>Neoteleostei</taxon>
        <taxon>Acanthomorphata</taxon>
        <taxon>Holocentriformes</taxon>
        <taxon>Holocentridae</taxon>
        <taxon>Myripristis</taxon>
    </lineage>
</organism>
<protein>
    <submittedName>
        <fullName evidence="1">Uncharacterized protein</fullName>
    </submittedName>
</protein>
<proteinExistence type="predicted"/>
<reference evidence="1" key="1">
    <citation type="submission" date="2019-06" db="EMBL/GenBank/DDBJ databases">
        <authorList>
            <consortium name="Wellcome Sanger Institute Data Sharing"/>
        </authorList>
    </citation>
    <scope>NUCLEOTIDE SEQUENCE [LARGE SCALE GENOMIC DNA]</scope>
</reference>
<dbReference type="PANTHER" id="PTHR34759">
    <property type="entry name" value="SPERMATOGENESIS-ASSOCIATED PROTEIN 48"/>
    <property type="match status" value="1"/>
</dbReference>
<evidence type="ECO:0000313" key="2">
    <source>
        <dbReference type="Proteomes" id="UP000472263"/>
    </source>
</evidence>
<dbReference type="AlphaFoldDB" id="A0A667Z2S0"/>
<dbReference type="PANTHER" id="PTHR34759:SF1">
    <property type="entry name" value="SPERMATOGENESIS-ASSOCIATED PROTEIN 48"/>
    <property type="match status" value="1"/>
</dbReference>
<dbReference type="GeneTree" id="ENSGT00940000175717"/>
<reference evidence="1" key="2">
    <citation type="submission" date="2025-08" db="UniProtKB">
        <authorList>
            <consortium name="Ensembl"/>
        </authorList>
    </citation>
    <scope>IDENTIFICATION</scope>
</reference>
<reference evidence="1" key="3">
    <citation type="submission" date="2025-09" db="UniProtKB">
        <authorList>
            <consortium name="Ensembl"/>
        </authorList>
    </citation>
    <scope>IDENTIFICATION</scope>
</reference>
<sequence length="148" mass="16244">MPRPVQPSSAELHVIRRLSSSACRPGERDELLPGRRNQHCARFHPEARCPQEQAAVAPHRDDVPLLDPCCGRLSAGAEVGLAVKGRQGFIDFRHLASALRVPSGLRDIPQTHRYLSALCSDLSEEQAWNSRSIPEAAVRARLGGKIIT</sequence>
<dbReference type="InterPro" id="IPR027867">
    <property type="entry name" value="SPATA48"/>
</dbReference>
<dbReference type="Proteomes" id="UP000472263">
    <property type="component" value="Chromosome 15"/>
</dbReference>